<dbReference type="Gene3D" id="1.10.10.1400">
    <property type="entry name" value="Terminase, small subunit, N-terminal DNA-binding domain, HTH motif"/>
    <property type="match status" value="1"/>
</dbReference>
<name>A0A660DX08_9LACO</name>
<reference evidence="3 4" key="1">
    <citation type="submission" date="2018-11" db="EMBL/GenBank/DDBJ databases">
        <authorList>
            <person name="Wuyts S."/>
        </authorList>
    </citation>
    <scope>NUCLEOTIDE SEQUENCE [LARGE SCALE GENOMIC DNA]</scope>
    <source>
        <strain evidence="3">Lactobacillus mudanjiangensis AMBF249</strain>
    </source>
</reference>
<dbReference type="InterPro" id="IPR052404">
    <property type="entry name" value="SPP1-like_terminase"/>
</dbReference>
<dbReference type="InterPro" id="IPR038713">
    <property type="entry name" value="Terminase_Gp1_N_sf"/>
</dbReference>
<protein>
    <recommendedName>
        <fullName evidence="5">Terminase</fullName>
    </recommendedName>
</protein>
<evidence type="ECO:0008006" key="5">
    <source>
        <dbReference type="Google" id="ProtNLM"/>
    </source>
</evidence>
<accession>A0A660DX08</accession>
<dbReference type="Proteomes" id="UP000289996">
    <property type="component" value="Unassembled WGS sequence"/>
</dbReference>
<dbReference type="RefSeq" id="WP_130851591.1">
    <property type="nucleotide sequence ID" value="NZ_UYIG01000068.1"/>
</dbReference>
<proteinExistence type="predicted"/>
<keyword evidence="1" id="KW-1188">Viral release from host cell</keyword>
<dbReference type="OrthoDB" id="7358785at2"/>
<sequence length="260" mass="29657">MNQDEKKAGACKDYAARMKYKDISAKYDVPVNTLKSWRTRYHWKRGAPATEEVHPKPKKDAPKIIDELEANDDLTEKQKQFCLFYLQRFNATWAYMKAYDASYETANTNGPLLLVKTGIQTQLASLKKAVMGDIHLTTTDLAKEYAKQAFADLGDYVDFGTKQEIVRDGWYKPIKDKVKGGYLKADVSFVHLKDKKEVDTSVIKGIHIGRDGVVVELYDKQKALGELMKYLDDDNPADENVTINFIRSDRRDKDGNQRGS</sequence>
<dbReference type="GO" id="GO:0051276">
    <property type="term" value="P:chromosome organization"/>
    <property type="evidence" value="ECO:0007669"/>
    <property type="project" value="InterPro"/>
</dbReference>
<evidence type="ECO:0000256" key="2">
    <source>
        <dbReference type="ARBA" id="ARBA00023219"/>
    </source>
</evidence>
<evidence type="ECO:0000313" key="4">
    <source>
        <dbReference type="Proteomes" id="UP000289996"/>
    </source>
</evidence>
<evidence type="ECO:0000313" key="3">
    <source>
        <dbReference type="EMBL" id="VDG27883.1"/>
    </source>
</evidence>
<dbReference type="PANTHER" id="PTHR41328">
    <property type="entry name" value="TERMINASE SMALL SUBUNIT-RELATED"/>
    <property type="match status" value="1"/>
</dbReference>
<dbReference type="EMBL" id="UYIG01000068">
    <property type="protein sequence ID" value="VDG27883.1"/>
    <property type="molecule type" value="Genomic_DNA"/>
</dbReference>
<organism evidence="3 4">
    <name type="scientific">Lactiplantibacillus mudanjiangensis</name>
    <dbReference type="NCBI Taxonomy" id="1296538"/>
    <lineage>
        <taxon>Bacteria</taxon>
        <taxon>Bacillati</taxon>
        <taxon>Bacillota</taxon>
        <taxon>Bacilli</taxon>
        <taxon>Lactobacillales</taxon>
        <taxon>Lactobacillaceae</taxon>
        <taxon>Lactiplantibacillus</taxon>
    </lineage>
</organism>
<dbReference type="AlphaFoldDB" id="A0A660DX08"/>
<keyword evidence="4" id="KW-1185">Reference proteome</keyword>
<dbReference type="InterPro" id="IPR005335">
    <property type="entry name" value="Terminase_ssu"/>
</dbReference>
<evidence type="ECO:0000256" key="1">
    <source>
        <dbReference type="ARBA" id="ARBA00022612"/>
    </source>
</evidence>
<dbReference type="Pfam" id="PF03592">
    <property type="entry name" value="Terminase_2"/>
    <property type="match status" value="1"/>
</dbReference>
<keyword evidence="2" id="KW-0231">Viral genome packaging</keyword>
<dbReference type="PANTHER" id="PTHR41328:SF3">
    <property type="entry name" value="PBSX PHAGE TERMINASE SMALL SUBUNIT"/>
    <property type="match status" value="1"/>
</dbReference>
<gene>
    <name evidence="3" type="ORF">MUDAN_MDHGFNIF_02699</name>
</gene>